<feature type="signal peptide" evidence="3">
    <location>
        <begin position="1"/>
        <end position="30"/>
    </location>
</feature>
<keyword evidence="2" id="KW-0472">Membrane</keyword>
<keyword evidence="3" id="KW-0732">Signal</keyword>
<dbReference type="SMART" id="SM00327">
    <property type="entry name" value="VWA"/>
    <property type="match status" value="1"/>
</dbReference>
<evidence type="ECO:0000256" key="3">
    <source>
        <dbReference type="SAM" id="SignalP"/>
    </source>
</evidence>
<organism evidence="6 7">
    <name type="scientific">Lachnoanaerobaculum saburreum</name>
    <dbReference type="NCBI Taxonomy" id="467210"/>
    <lineage>
        <taxon>Bacteria</taxon>
        <taxon>Bacillati</taxon>
        <taxon>Bacillota</taxon>
        <taxon>Clostridia</taxon>
        <taxon>Lachnospirales</taxon>
        <taxon>Lachnospiraceae</taxon>
        <taxon>Lachnoanaerobaculum</taxon>
    </lineage>
</organism>
<dbReference type="STRING" id="467210.HMPREF1866_02210"/>
<evidence type="ECO:0000256" key="2">
    <source>
        <dbReference type="SAM" id="Phobius"/>
    </source>
</evidence>
<dbReference type="EMBL" id="LSDA01000121">
    <property type="protein sequence ID" value="KXB55037.1"/>
    <property type="molecule type" value="Genomic_DNA"/>
</dbReference>
<dbReference type="Gene3D" id="3.40.50.410">
    <property type="entry name" value="von Willebrand factor, type A domain"/>
    <property type="match status" value="1"/>
</dbReference>
<feature type="chain" id="PRO_5007460863" evidence="3">
    <location>
        <begin position="31"/>
        <end position="534"/>
    </location>
</feature>
<dbReference type="SUPFAM" id="SSF53300">
    <property type="entry name" value="vWA-like"/>
    <property type="match status" value="1"/>
</dbReference>
<dbReference type="SMART" id="SM00240">
    <property type="entry name" value="FHA"/>
    <property type="match status" value="1"/>
</dbReference>
<comment type="caution">
    <text evidence="6">The sequence shown here is derived from an EMBL/GenBank/DDBJ whole genome shotgun (WGS) entry which is preliminary data.</text>
</comment>
<dbReference type="PROSITE" id="PS50006">
    <property type="entry name" value="FHA_DOMAIN"/>
    <property type="match status" value="1"/>
</dbReference>
<dbReference type="InterPro" id="IPR036465">
    <property type="entry name" value="vWFA_dom_sf"/>
</dbReference>
<feature type="compositionally biased region" description="Polar residues" evidence="1">
    <location>
        <begin position="355"/>
        <end position="369"/>
    </location>
</feature>
<feature type="region of interest" description="Disordered" evidence="1">
    <location>
        <begin position="352"/>
        <end position="430"/>
    </location>
</feature>
<keyword evidence="7" id="KW-1185">Reference proteome</keyword>
<keyword evidence="2" id="KW-1133">Transmembrane helix</keyword>
<evidence type="ECO:0000256" key="1">
    <source>
        <dbReference type="SAM" id="MobiDB-lite"/>
    </source>
</evidence>
<keyword evidence="2" id="KW-0812">Transmembrane</keyword>
<dbReference type="OrthoDB" id="9783862at2"/>
<dbReference type="Proteomes" id="UP000070394">
    <property type="component" value="Unassembled WGS sequence"/>
</dbReference>
<sequence length="534" mass="59758">MNNTKRKNKLPALTMLLFIFAMLMLFSVSAQEMGDILSSYVGKDSISLYVQGKSDMKVSAQIGTKDIKDVDVVPLSDTEKIETLILVDNSLSTTEESRPVITELLTGIVGNKLPNESISIATFSKSIEYKVNDTTDYTQLKNAIDSLEYKYQDAYLLPVLYDLSKEYAAKEDNVFRRVIIVSDGASDEEIGVKVSELLSQLKKNSFPIYTFGCKAEDGSNNGDLENLYSIARATGAEYWTVNDINNPDEISSQFSKRLVDIDRVDIKVPKSLQDGSEKGVKLSIMNGGLSQDASTTVNMPFGSSQKDKSLPLIIIIVIAVLIIILLIILIVNLAKKKDDGYQQVLDDLQNKEQSRSSSQMQAENVQRQNIPAPINRDKRNVRDRVYSVSSNTPNNSQSDIQKTPETPQSREDDNIIENDDFSRADTEPCNVGHREKVPTVVIEAMGRSWEISISKPILIGRGDDLDIQLRDRTVSKKHCMIYYENGNVYIKDLNSSNHTFIGRQDITETGSYLMKVNMLKMRLGDVDVIVEVNR</sequence>
<dbReference type="SUPFAM" id="SSF49879">
    <property type="entry name" value="SMAD/FHA domain"/>
    <property type="match status" value="1"/>
</dbReference>
<dbReference type="AlphaFoldDB" id="A0A133ZHW0"/>
<dbReference type="PATRIC" id="fig|467210.3.peg.2188"/>
<dbReference type="Gene3D" id="2.60.200.20">
    <property type="match status" value="1"/>
</dbReference>
<dbReference type="InterPro" id="IPR000253">
    <property type="entry name" value="FHA_dom"/>
</dbReference>
<dbReference type="InterPro" id="IPR002035">
    <property type="entry name" value="VWF_A"/>
</dbReference>
<evidence type="ECO:0000259" key="5">
    <source>
        <dbReference type="PROSITE" id="PS50234"/>
    </source>
</evidence>
<name>A0A133ZHW0_9FIRM</name>
<accession>A0A133ZHW0</accession>
<dbReference type="InterPro" id="IPR008984">
    <property type="entry name" value="SMAD_FHA_dom_sf"/>
</dbReference>
<dbReference type="RefSeq" id="WP_060931818.1">
    <property type="nucleotide sequence ID" value="NZ_KQ959840.1"/>
</dbReference>
<gene>
    <name evidence="6" type="ORF">HMPREF1866_02210</name>
</gene>
<evidence type="ECO:0000259" key="4">
    <source>
        <dbReference type="PROSITE" id="PS50006"/>
    </source>
</evidence>
<evidence type="ECO:0000313" key="7">
    <source>
        <dbReference type="Proteomes" id="UP000070394"/>
    </source>
</evidence>
<dbReference type="Pfam" id="PF00498">
    <property type="entry name" value="FHA"/>
    <property type="match status" value="1"/>
</dbReference>
<proteinExistence type="predicted"/>
<dbReference type="CDD" id="cd00060">
    <property type="entry name" value="FHA"/>
    <property type="match status" value="1"/>
</dbReference>
<protein>
    <submittedName>
        <fullName evidence="6">FHA domain protein</fullName>
    </submittedName>
</protein>
<dbReference type="Pfam" id="PF00092">
    <property type="entry name" value="VWA"/>
    <property type="match status" value="1"/>
</dbReference>
<reference evidence="7" key="1">
    <citation type="submission" date="2016-01" db="EMBL/GenBank/DDBJ databases">
        <authorList>
            <person name="Mitreva M."/>
            <person name="Pepin K.H."/>
            <person name="Mihindukulasuriya K.A."/>
            <person name="Fulton R."/>
            <person name="Fronick C."/>
            <person name="O'Laughlin M."/>
            <person name="Miner T."/>
            <person name="Herter B."/>
            <person name="Rosa B.A."/>
            <person name="Cordes M."/>
            <person name="Tomlinson C."/>
            <person name="Wollam A."/>
            <person name="Palsikar V.B."/>
            <person name="Mardis E.R."/>
            <person name="Wilson R.K."/>
        </authorList>
    </citation>
    <scope>NUCLEOTIDE SEQUENCE [LARGE SCALE GENOMIC DNA]</scope>
    <source>
        <strain evidence="7">DNF00896</strain>
    </source>
</reference>
<evidence type="ECO:0000313" key="6">
    <source>
        <dbReference type="EMBL" id="KXB55037.1"/>
    </source>
</evidence>
<feature type="compositionally biased region" description="Basic and acidic residues" evidence="1">
    <location>
        <begin position="420"/>
        <end position="430"/>
    </location>
</feature>
<feature type="transmembrane region" description="Helical" evidence="2">
    <location>
        <begin position="310"/>
        <end position="334"/>
    </location>
</feature>
<feature type="compositionally biased region" description="Basic and acidic residues" evidence="1">
    <location>
        <begin position="375"/>
        <end position="385"/>
    </location>
</feature>
<feature type="domain" description="FHA" evidence="4">
    <location>
        <begin position="457"/>
        <end position="506"/>
    </location>
</feature>
<feature type="domain" description="VWFA" evidence="5">
    <location>
        <begin position="82"/>
        <end position="258"/>
    </location>
</feature>
<dbReference type="PROSITE" id="PS50234">
    <property type="entry name" value="VWFA"/>
    <property type="match status" value="1"/>
</dbReference>
<feature type="compositionally biased region" description="Polar residues" evidence="1">
    <location>
        <begin position="387"/>
        <end position="407"/>
    </location>
</feature>